<feature type="transmembrane region" description="Helical" evidence="1">
    <location>
        <begin position="37"/>
        <end position="58"/>
    </location>
</feature>
<proteinExistence type="predicted"/>
<keyword evidence="1" id="KW-0812">Transmembrane</keyword>
<gene>
    <name evidence="2" type="ORF">Mterra_03595</name>
</gene>
<evidence type="ECO:0000313" key="3">
    <source>
        <dbReference type="Proteomes" id="UP000265715"/>
    </source>
</evidence>
<evidence type="ECO:0000256" key="1">
    <source>
        <dbReference type="SAM" id="Phobius"/>
    </source>
</evidence>
<keyword evidence="3" id="KW-1185">Reference proteome</keyword>
<sequence length="178" mass="19389">MKLLLFKLVATAVVGAALVYPFVNPDLRGGVLASVERLGWLAVLDLAVVFLVAVALYCRSLQRCLELVRPGARAAAPKSVWLMFLIPYNFVEDFFIIHNVSRSLRAQARTDARLAGFRSFGELSGFGWCTAQIVSLVPSQVGELAGVVAIGLWLVHWRFIAGVNRRLSHAGSEAPLAL</sequence>
<dbReference type="EMBL" id="QXDL01000246">
    <property type="protein sequence ID" value="RIH79478.1"/>
    <property type="molecule type" value="Genomic_DNA"/>
</dbReference>
<name>A0A399E6B9_9DEIN</name>
<evidence type="ECO:0000313" key="2">
    <source>
        <dbReference type="EMBL" id="RIH79478.1"/>
    </source>
</evidence>
<accession>A0A399E6B9</accession>
<keyword evidence="1" id="KW-1133">Transmembrane helix</keyword>
<comment type="caution">
    <text evidence="2">The sequence shown here is derived from an EMBL/GenBank/DDBJ whole genome shotgun (WGS) entry which is preliminary data.</text>
</comment>
<dbReference type="RefSeq" id="WP_119316483.1">
    <property type="nucleotide sequence ID" value="NZ_QXDL01000246.1"/>
</dbReference>
<dbReference type="OrthoDB" id="674197at2"/>
<dbReference type="AlphaFoldDB" id="A0A399E6B9"/>
<dbReference type="Proteomes" id="UP000265715">
    <property type="component" value="Unassembled WGS sequence"/>
</dbReference>
<evidence type="ECO:0008006" key="4">
    <source>
        <dbReference type="Google" id="ProtNLM"/>
    </source>
</evidence>
<reference evidence="2 3" key="1">
    <citation type="submission" date="2018-08" db="EMBL/GenBank/DDBJ databases">
        <title>Meiothermus terrae DSM 26712 genome sequencing project.</title>
        <authorList>
            <person name="Da Costa M.S."/>
            <person name="Albuquerque L."/>
            <person name="Raposo P."/>
            <person name="Froufe H.J.C."/>
            <person name="Barroso C.S."/>
            <person name="Egas C."/>
        </authorList>
    </citation>
    <scope>NUCLEOTIDE SEQUENCE [LARGE SCALE GENOMIC DNA]</scope>
    <source>
        <strain evidence="2 3">DSM 26712</strain>
    </source>
</reference>
<organism evidence="2 3">
    <name type="scientific">Calidithermus terrae</name>
    <dbReference type="NCBI Taxonomy" id="1408545"/>
    <lineage>
        <taxon>Bacteria</taxon>
        <taxon>Thermotogati</taxon>
        <taxon>Deinococcota</taxon>
        <taxon>Deinococci</taxon>
        <taxon>Thermales</taxon>
        <taxon>Thermaceae</taxon>
        <taxon>Calidithermus</taxon>
    </lineage>
</organism>
<keyword evidence="1" id="KW-0472">Membrane</keyword>
<protein>
    <recommendedName>
        <fullName evidence="4">DUF4328 domain-containing protein</fullName>
    </recommendedName>
</protein>